<keyword evidence="4" id="KW-1185">Reference proteome</keyword>
<dbReference type="Gene3D" id="2.60.40.1260">
    <property type="entry name" value="Lamin Tail domain"/>
    <property type="match status" value="1"/>
</dbReference>
<dbReference type="InterPro" id="IPR001322">
    <property type="entry name" value="Lamin_tail_dom"/>
</dbReference>
<dbReference type="Proteomes" id="UP000198688">
    <property type="component" value="Chromosome I"/>
</dbReference>
<dbReference type="AlphaFoldDB" id="A0A1H1ZJ31"/>
<feature type="chain" id="PRO_5009267766" evidence="1">
    <location>
        <begin position="23"/>
        <end position="148"/>
    </location>
</feature>
<evidence type="ECO:0000313" key="3">
    <source>
        <dbReference type="EMBL" id="SDT33670.1"/>
    </source>
</evidence>
<dbReference type="EMBL" id="LT629758">
    <property type="protein sequence ID" value="SDT33670.1"/>
    <property type="molecule type" value="Genomic_DNA"/>
</dbReference>
<dbReference type="InterPro" id="IPR036415">
    <property type="entry name" value="Lamin_tail_dom_sf"/>
</dbReference>
<feature type="signal peptide" evidence="1">
    <location>
        <begin position="1"/>
        <end position="22"/>
    </location>
</feature>
<dbReference type="RefSeq" id="WP_092545482.1">
    <property type="nucleotide sequence ID" value="NZ_BOMJ01000005.1"/>
</dbReference>
<proteinExistence type="predicted"/>
<dbReference type="STRING" id="113562.SAMN04489716_3346"/>
<dbReference type="SUPFAM" id="SSF74853">
    <property type="entry name" value="Lamin A/C globular tail domain"/>
    <property type="match status" value="1"/>
</dbReference>
<organism evidence="3 4">
    <name type="scientific">Actinoplanes derwentensis</name>
    <dbReference type="NCBI Taxonomy" id="113562"/>
    <lineage>
        <taxon>Bacteria</taxon>
        <taxon>Bacillati</taxon>
        <taxon>Actinomycetota</taxon>
        <taxon>Actinomycetes</taxon>
        <taxon>Micromonosporales</taxon>
        <taxon>Micromonosporaceae</taxon>
        <taxon>Actinoplanes</taxon>
    </lineage>
</organism>
<evidence type="ECO:0000256" key="1">
    <source>
        <dbReference type="SAM" id="SignalP"/>
    </source>
</evidence>
<sequence>MRHAIGAFIAGAAVLAGSPALAAAEPDLRFHVSQYDSPGSDKRSPESLNAEWISLINTGRDPVKLEGWSVQEAQGRTYTFGAVKIPGKGGKVRLHTGHGVDTATDVYWNSGNYIWNNTGDQATLRDPDGKTRDLCGWGYRNGRTSVGC</sequence>
<evidence type="ECO:0000259" key="2">
    <source>
        <dbReference type="PROSITE" id="PS51841"/>
    </source>
</evidence>
<keyword evidence="1" id="KW-0732">Signal</keyword>
<accession>A0A1H1ZJ31</accession>
<dbReference type="PROSITE" id="PS51841">
    <property type="entry name" value="LTD"/>
    <property type="match status" value="1"/>
</dbReference>
<evidence type="ECO:0000313" key="4">
    <source>
        <dbReference type="Proteomes" id="UP000198688"/>
    </source>
</evidence>
<dbReference type="Pfam" id="PF00932">
    <property type="entry name" value="LTD"/>
    <property type="match status" value="1"/>
</dbReference>
<name>A0A1H1ZJ31_9ACTN</name>
<gene>
    <name evidence="3" type="ORF">SAMN04489716_3346</name>
</gene>
<feature type="domain" description="LTD" evidence="2">
    <location>
        <begin position="16"/>
        <end position="145"/>
    </location>
</feature>
<protein>
    <submittedName>
        <fullName evidence="3">Lamin Tail Domain</fullName>
    </submittedName>
</protein>
<reference evidence="3 4" key="1">
    <citation type="submission" date="2016-10" db="EMBL/GenBank/DDBJ databases">
        <authorList>
            <person name="de Groot N.N."/>
        </authorList>
    </citation>
    <scope>NUCLEOTIDE SEQUENCE [LARGE SCALE GENOMIC DNA]</scope>
    <source>
        <strain evidence="3 4">DSM 43941</strain>
    </source>
</reference>
<dbReference type="OrthoDB" id="3828227at2"/>